<dbReference type="AlphaFoldDB" id="A0A8A1MCG3"/>
<proteinExistence type="predicted"/>
<reference evidence="1" key="1">
    <citation type="submission" date="2021-01" db="EMBL/GenBank/DDBJ databases">
        <title>Chromosome-level genome assembly of a human fungal pathogen reveals clustering of transcriptionally co-regulated genes.</title>
        <authorList>
            <person name="Voorhies M."/>
            <person name="Cohen S."/>
            <person name="Shea T.P."/>
            <person name="Petrus S."/>
            <person name="Munoz J.F."/>
            <person name="Poplawski S."/>
            <person name="Goldman W.E."/>
            <person name="Michael T."/>
            <person name="Cuomo C.A."/>
            <person name="Sil A."/>
            <person name="Beyhan S."/>
        </authorList>
    </citation>
    <scope>NUCLEOTIDE SEQUENCE</scope>
    <source>
        <strain evidence="1">WU24</strain>
    </source>
</reference>
<accession>A0A8A1MCG3</accession>
<evidence type="ECO:0000313" key="2">
    <source>
        <dbReference type="Proteomes" id="UP000663671"/>
    </source>
</evidence>
<dbReference type="Proteomes" id="UP000663671">
    <property type="component" value="Chromosome 1"/>
</dbReference>
<gene>
    <name evidence="1" type="ORF">I7I51_00593</name>
</gene>
<name>A0A8A1MCG3_AJECA</name>
<dbReference type="VEuPathDB" id="FungiDB:I7I51_00593"/>
<sequence length="230" mass="25410">MLSIMYSTWTCTYVYAKYSTLYSSPIATRLHVVPADAKIEGDGLKRRHMIFGNSVTDDILIYLIVDAGQKKITQENRCYVEEGNIPAVHRRTMTSFDPVPSLRKDQSLCKYGWVEGFSSKPKISCQHFAHASSIAFSTVDVAISFHHFSAGHKDHASGSELCLTVPEAKGLGLRSLYAFVAHDGCNHLETSISDLTACSIVHPSTGTSFARLCIAHTLMRQMYLKSELGA</sequence>
<dbReference type="EMBL" id="CP069114">
    <property type="protein sequence ID" value="QSS63535.1"/>
    <property type="molecule type" value="Genomic_DNA"/>
</dbReference>
<evidence type="ECO:0000313" key="1">
    <source>
        <dbReference type="EMBL" id="QSS63535.1"/>
    </source>
</evidence>
<organism evidence="1 2">
    <name type="scientific">Ajellomyces capsulatus</name>
    <name type="common">Darling's disease fungus</name>
    <name type="synonym">Histoplasma capsulatum</name>
    <dbReference type="NCBI Taxonomy" id="5037"/>
    <lineage>
        <taxon>Eukaryota</taxon>
        <taxon>Fungi</taxon>
        <taxon>Dikarya</taxon>
        <taxon>Ascomycota</taxon>
        <taxon>Pezizomycotina</taxon>
        <taxon>Eurotiomycetes</taxon>
        <taxon>Eurotiomycetidae</taxon>
        <taxon>Onygenales</taxon>
        <taxon>Ajellomycetaceae</taxon>
        <taxon>Histoplasma</taxon>
    </lineage>
</organism>
<protein>
    <submittedName>
        <fullName evidence="1">Uncharacterized protein</fullName>
    </submittedName>
</protein>